<comment type="caution">
    <text evidence="1">The sequence shown here is derived from an EMBL/GenBank/DDBJ whole genome shotgun (WGS) entry which is preliminary data.</text>
</comment>
<gene>
    <name evidence="1" type="ORF">IFJ97_05080</name>
</gene>
<protein>
    <submittedName>
        <fullName evidence="1">Uncharacterized protein</fullName>
    </submittedName>
</protein>
<sequence length="204" mass="23158">MPTLRRFHFALPVASAITMLVTLSGCSKSEPELPLHYFLADSAKRDVAVCEFSRHFDPQDMFRIWDKPLQPCAINYGWTPPSVVGITAFGKRSFLRVFADAADYDLLILRVRAYPNPDPRLKQEIRVSLNGRRIGLQEIPHRWTTIGIEIPDRLLRLRSNKIAFAFSYHTPQKTLGSKGKKDHRRFAAELKGLALARSNGGRLS</sequence>
<dbReference type="Proteomes" id="UP000598633">
    <property type="component" value="Unassembled WGS sequence"/>
</dbReference>
<proteinExistence type="predicted"/>
<name>A0A8J6Y0Q8_9BACT</name>
<accession>A0A8J6Y0Q8</accession>
<dbReference type="EMBL" id="JACXWA010000084">
    <property type="protein sequence ID" value="MBD3870716.1"/>
    <property type="molecule type" value="Genomic_DNA"/>
</dbReference>
<dbReference type="PROSITE" id="PS51257">
    <property type="entry name" value="PROKAR_LIPOPROTEIN"/>
    <property type="match status" value="1"/>
</dbReference>
<reference evidence="1 2" key="1">
    <citation type="submission" date="2020-08" db="EMBL/GenBank/DDBJ databases">
        <title>Acidobacteriota in marine sediments use diverse sulfur dissimilation pathways.</title>
        <authorList>
            <person name="Wasmund K."/>
        </authorList>
    </citation>
    <scope>NUCLEOTIDE SEQUENCE [LARGE SCALE GENOMIC DNA]</scope>
    <source>
        <strain evidence="1">MAG AM3-A</strain>
    </source>
</reference>
<organism evidence="1 2">
    <name type="scientific">Candidatus Sulfomarinibacter kjeldsenii</name>
    <dbReference type="NCBI Taxonomy" id="2885994"/>
    <lineage>
        <taxon>Bacteria</taxon>
        <taxon>Pseudomonadati</taxon>
        <taxon>Acidobacteriota</taxon>
        <taxon>Thermoanaerobaculia</taxon>
        <taxon>Thermoanaerobaculales</taxon>
        <taxon>Candidatus Sulfomarinibacteraceae</taxon>
        <taxon>Candidatus Sulfomarinibacter</taxon>
    </lineage>
</organism>
<evidence type="ECO:0000313" key="1">
    <source>
        <dbReference type="EMBL" id="MBD3870716.1"/>
    </source>
</evidence>
<dbReference type="AlphaFoldDB" id="A0A8J6Y0Q8"/>
<evidence type="ECO:0000313" key="2">
    <source>
        <dbReference type="Proteomes" id="UP000598633"/>
    </source>
</evidence>